<dbReference type="InterPro" id="IPR050180">
    <property type="entry name" value="RNR_Ribonuclease"/>
</dbReference>
<feature type="domain" description="RNB" evidence="3">
    <location>
        <begin position="466"/>
        <end position="822"/>
    </location>
</feature>
<reference evidence="4 5" key="1">
    <citation type="journal article" date="2024" name="bioRxiv">
        <title>A reference genome for Trichogramma kaykai: A tiny desert-dwelling parasitoid wasp with competing sex-ratio distorters.</title>
        <authorList>
            <person name="Culotta J."/>
            <person name="Lindsey A.R."/>
        </authorList>
    </citation>
    <scope>NUCLEOTIDE SEQUENCE [LARGE SCALE GENOMIC DNA]</scope>
    <source>
        <strain evidence="4 5">KSX58</strain>
    </source>
</reference>
<dbReference type="Gene3D" id="2.40.50.690">
    <property type="match status" value="1"/>
</dbReference>
<feature type="compositionally biased region" description="Basic and acidic residues" evidence="2">
    <location>
        <begin position="220"/>
        <end position="234"/>
    </location>
</feature>
<dbReference type="EMBL" id="JBJJXI010000035">
    <property type="protein sequence ID" value="KAL3402397.1"/>
    <property type="molecule type" value="Genomic_DNA"/>
</dbReference>
<dbReference type="PANTHER" id="PTHR23355">
    <property type="entry name" value="RIBONUCLEASE"/>
    <property type="match status" value="1"/>
</dbReference>
<evidence type="ECO:0000259" key="3">
    <source>
        <dbReference type="SMART" id="SM00955"/>
    </source>
</evidence>
<protein>
    <recommendedName>
        <fullName evidence="3">RNB domain-containing protein</fullName>
    </recommendedName>
</protein>
<evidence type="ECO:0000256" key="1">
    <source>
        <dbReference type="RuleBase" id="RU003901"/>
    </source>
</evidence>
<proteinExistence type="inferred from homology"/>
<dbReference type="Pfam" id="PF00773">
    <property type="entry name" value="RNB"/>
    <property type="match status" value="1"/>
</dbReference>
<dbReference type="Pfam" id="PF17877">
    <property type="entry name" value="Dis3l2_C_term"/>
    <property type="match status" value="1"/>
</dbReference>
<dbReference type="InterPro" id="IPR001900">
    <property type="entry name" value="RNase_II/R"/>
</dbReference>
<sequence>MDGQASAAAAAAAASATCSSNGNNTAAAVATAPRRRGPRKPRRRAESVNSEQDEAACPPRVLINKRPPRRPRGAAPREKCDASSFARSFNDAIDCNSDNLSETDRLLRETERKIALLKLRHDSSAQENSESTPSTSDQSSGLKIRKRTRRHRNRGKLIADETNVLPEDADDVSPKASACYFNDNQKHDKRKEEKQKLYINNRVRSKPRRPQTSEADEEASCSKDKDKRDSSDKYKNHKKKDKKKKERRLFCDHLPVDVVKKLLEVQDPENPNIVEGSIRINPRCYQNAYVASTNGEPDILIVGLKDRNRALEGDNVAVVIHPQDKWFKVDENTFHKTGAVVSILEKFHPRKAVGFLKKQDVFVFLQPRDYRVPLMKIRPKTVPKAFYDNPDLFKETLFLCNIVDWKKTAFAEGEIQLNLGPKGDLDVESNAILLENDLVLKPFNEEQTKDLPPADYVPSESDIAGREDMRSKCIFTIDPATAVDLDDALSCEPLENGNFEIGVHIADVTHFLEAFSPLDKAVAERANTIYMVDNVYHMLPKQLCLACSLLPGQDKLAFSVIMEITPSGEIVKSRFAKIVMNSCCQMSYEQAQKMIDDDDFTYDWEEDGSLKIVGGYTAKDLWTNVKNLYSVAVVLRNKRYEDGALRIDQPKLHVFIDKETRMPINYAIENRRESNSLIEEYMLLANMVVAKHLYQTMPEVSLLRSHPEPCMRVLQKTKKLLEKFGVLLNIESAGALHESLLMYQSFDEYDPSSPEHGRMMVINCLCAKSMTRALYKCSSTVETKDDLRHYALNAEFYTHFTSPIRRYPDCVVHRLLYSSITDTPMHSEWNSELCRKIASNCNGKKFSAKQAQEQSNALYFTYWLELRGSIEALAIVMEVKERSADAMLCDTGLKVRLYFNDTVEETTSEYTLEHDVPTVRITWTERKIIQVINIFSILHVKITKHQQLFRLQGVILPPLNANASQPAIE</sequence>
<dbReference type="Gene3D" id="2.40.50.140">
    <property type="entry name" value="Nucleic acid-binding proteins"/>
    <property type="match status" value="1"/>
</dbReference>
<feature type="compositionally biased region" description="Basic residues" evidence="2">
    <location>
        <begin position="143"/>
        <end position="155"/>
    </location>
</feature>
<dbReference type="Pfam" id="PF17849">
    <property type="entry name" value="OB_Dis3"/>
    <property type="match status" value="1"/>
</dbReference>
<keyword evidence="5" id="KW-1185">Reference proteome</keyword>
<comment type="similarity">
    <text evidence="1">Belongs to the RNR ribonuclease family.</text>
</comment>
<dbReference type="SMART" id="SM00955">
    <property type="entry name" value="RNB"/>
    <property type="match status" value="1"/>
</dbReference>
<dbReference type="Proteomes" id="UP001627154">
    <property type="component" value="Unassembled WGS sequence"/>
</dbReference>
<feature type="compositionally biased region" description="Basic residues" evidence="2">
    <location>
        <begin position="235"/>
        <end position="246"/>
    </location>
</feature>
<dbReference type="InterPro" id="IPR012340">
    <property type="entry name" value="NA-bd_OB-fold"/>
</dbReference>
<dbReference type="InterPro" id="IPR041505">
    <property type="entry name" value="Dis3_CSD2"/>
</dbReference>
<feature type="compositionally biased region" description="Low complexity" evidence="2">
    <location>
        <begin position="1"/>
        <end position="32"/>
    </location>
</feature>
<dbReference type="PROSITE" id="PS01175">
    <property type="entry name" value="RIBONUCLEASE_II"/>
    <property type="match status" value="1"/>
</dbReference>
<dbReference type="SUPFAM" id="SSF50249">
    <property type="entry name" value="Nucleic acid-binding proteins"/>
    <property type="match status" value="2"/>
</dbReference>
<dbReference type="InterPro" id="IPR022966">
    <property type="entry name" value="RNase_II/R_CS"/>
</dbReference>
<name>A0ABD2XAJ5_9HYME</name>
<feature type="compositionally biased region" description="Basic and acidic residues" evidence="2">
    <location>
        <begin position="184"/>
        <end position="196"/>
    </location>
</feature>
<evidence type="ECO:0000313" key="5">
    <source>
        <dbReference type="Proteomes" id="UP001627154"/>
    </source>
</evidence>
<feature type="compositionally biased region" description="Low complexity" evidence="2">
    <location>
        <begin position="129"/>
        <end position="140"/>
    </location>
</feature>
<feature type="compositionally biased region" description="Basic residues" evidence="2">
    <location>
        <begin position="33"/>
        <end position="43"/>
    </location>
</feature>
<gene>
    <name evidence="4" type="ORF">TKK_004665</name>
</gene>
<evidence type="ECO:0000313" key="4">
    <source>
        <dbReference type="EMBL" id="KAL3402397.1"/>
    </source>
</evidence>
<dbReference type="PANTHER" id="PTHR23355:SF9">
    <property type="entry name" value="DIS3-LIKE EXONUCLEASE 2"/>
    <property type="match status" value="1"/>
</dbReference>
<accession>A0ABD2XAJ5</accession>
<comment type="caution">
    <text evidence="4">The sequence shown here is derived from an EMBL/GenBank/DDBJ whole genome shotgun (WGS) entry which is preliminary data.</text>
</comment>
<evidence type="ECO:0000256" key="2">
    <source>
        <dbReference type="SAM" id="MobiDB-lite"/>
    </source>
</evidence>
<dbReference type="Gene3D" id="2.40.50.700">
    <property type="match status" value="1"/>
</dbReference>
<feature type="region of interest" description="Disordered" evidence="2">
    <location>
        <begin position="118"/>
        <end position="246"/>
    </location>
</feature>
<organism evidence="4 5">
    <name type="scientific">Trichogramma kaykai</name>
    <dbReference type="NCBI Taxonomy" id="54128"/>
    <lineage>
        <taxon>Eukaryota</taxon>
        <taxon>Metazoa</taxon>
        <taxon>Ecdysozoa</taxon>
        <taxon>Arthropoda</taxon>
        <taxon>Hexapoda</taxon>
        <taxon>Insecta</taxon>
        <taxon>Pterygota</taxon>
        <taxon>Neoptera</taxon>
        <taxon>Endopterygota</taxon>
        <taxon>Hymenoptera</taxon>
        <taxon>Apocrita</taxon>
        <taxon>Proctotrupomorpha</taxon>
        <taxon>Chalcidoidea</taxon>
        <taxon>Trichogrammatidae</taxon>
        <taxon>Trichogramma</taxon>
    </lineage>
</organism>
<feature type="region of interest" description="Disordered" evidence="2">
    <location>
        <begin position="1"/>
        <end position="83"/>
    </location>
</feature>
<dbReference type="AlphaFoldDB" id="A0ABD2XAJ5"/>
<dbReference type="InterPro" id="IPR041093">
    <property type="entry name" value="Dis3l2-like_C"/>
</dbReference>